<accession>A0ABT2S005</accession>
<dbReference type="PANTHER" id="PTHR43800">
    <property type="entry name" value="PEPTIDYL-LYSINE N-ACETYLTRANSFERASE YJAB"/>
    <property type="match status" value="1"/>
</dbReference>
<comment type="caution">
    <text evidence="4">The sequence shown here is derived from an EMBL/GenBank/DDBJ whole genome shotgun (WGS) entry which is preliminary data.</text>
</comment>
<dbReference type="Gene3D" id="3.40.630.30">
    <property type="match status" value="1"/>
</dbReference>
<dbReference type="EMBL" id="JAOQKC010000021">
    <property type="protein sequence ID" value="MCU6697896.1"/>
    <property type="molecule type" value="Genomic_DNA"/>
</dbReference>
<dbReference type="PROSITE" id="PS51186">
    <property type="entry name" value="GNAT"/>
    <property type="match status" value="1"/>
</dbReference>
<dbReference type="SUPFAM" id="SSF55729">
    <property type="entry name" value="Acyl-CoA N-acyltransferases (Nat)"/>
    <property type="match status" value="1"/>
</dbReference>
<keyword evidence="2 4" id="KW-0012">Acyltransferase</keyword>
<dbReference type="EC" id="2.3.1.-" evidence="4"/>
<organism evidence="4 5">
    <name type="scientific">Laedolimicola ammoniilytica</name>
    <dbReference type="NCBI Taxonomy" id="2981771"/>
    <lineage>
        <taxon>Bacteria</taxon>
        <taxon>Bacillati</taxon>
        <taxon>Bacillota</taxon>
        <taxon>Clostridia</taxon>
        <taxon>Lachnospirales</taxon>
        <taxon>Lachnospiraceae</taxon>
        <taxon>Laedolimicola</taxon>
    </lineage>
</organism>
<keyword evidence="5" id="KW-1185">Reference proteome</keyword>
<dbReference type="NCBIfam" id="NF007853">
    <property type="entry name" value="PRK10562.1"/>
    <property type="match status" value="1"/>
</dbReference>
<evidence type="ECO:0000313" key="4">
    <source>
        <dbReference type="EMBL" id="MCU6697896.1"/>
    </source>
</evidence>
<dbReference type="GO" id="GO:0016746">
    <property type="term" value="F:acyltransferase activity"/>
    <property type="evidence" value="ECO:0007669"/>
    <property type="project" value="UniProtKB-KW"/>
</dbReference>
<proteinExistence type="predicted"/>
<reference evidence="4 5" key="1">
    <citation type="journal article" date="2021" name="ISME Commun">
        <title>Automated analysis of genomic sequences facilitates high-throughput and comprehensive description of bacteria.</title>
        <authorList>
            <person name="Hitch T.C.A."/>
        </authorList>
    </citation>
    <scope>NUCLEOTIDE SEQUENCE [LARGE SCALE GENOMIC DNA]</scope>
    <source>
        <strain evidence="4 5">Sanger_04</strain>
    </source>
</reference>
<evidence type="ECO:0000259" key="3">
    <source>
        <dbReference type="PROSITE" id="PS51186"/>
    </source>
</evidence>
<name>A0ABT2S005_9FIRM</name>
<keyword evidence="1 4" id="KW-0808">Transferase</keyword>
<dbReference type="RefSeq" id="WP_158364680.1">
    <property type="nucleotide sequence ID" value="NZ_JAOQKC010000021.1"/>
</dbReference>
<evidence type="ECO:0000256" key="2">
    <source>
        <dbReference type="ARBA" id="ARBA00023315"/>
    </source>
</evidence>
<dbReference type="CDD" id="cd04301">
    <property type="entry name" value="NAT_SF"/>
    <property type="match status" value="1"/>
</dbReference>
<sequence>MIRKLQNGDINKVADLWLKTKLEAHNFIPEPYWTGNYEAVKKMLPQAEVYVYEENKIIQGFVGVQEEYIEGIFVSGKMQSHGIGKALLDYIKDKKGRLQLNVYQKNVRAMSFYQREGFTVQREQLDEFTGEKEYVMEWSS</sequence>
<dbReference type="Proteomes" id="UP001652461">
    <property type="component" value="Unassembled WGS sequence"/>
</dbReference>
<feature type="domain" description="N-acetyltransferase" evidence="3">
    <location>
        <begin position="1"/>
        <end position="140"/>
    </location>
</feature>
<evidence type="ECO:0000313" key="5">
    <source>
        <dbReference type="Proteomes" id="UP001652461"/>
    </source>
</evidence>
<gene>
    <name evidence="4" type="ORF">OCV63_13500</name>
</gene>
<dbReference type="InterPro" id="IPR000182">
    <property type="entry name" value="GNAT_dom"/>
</dbReference>
<dbReference type="InterPro" id="IPR016181">
    <property type="entry name" value="Acyl_CoA_acyltransferase"/>
</dbReference>
<protein>
    <submittedName>
        <fullName evidence="4">N-acetyltransferase</fullName>
        <ecNumber evidence="4">2.3.1.-</ecNumber>
    </submittedName>
</protein>
<evidence type="ECO:0000256" key="1">
    <source>
        <dbReference type="ARBA" id="ARBA00022679"/>
    </source>
</evidence>
<dbReference type="Pfam" id="PF13673">
    <property type="entry name" value="Acetyltransf_10"/>
    <property type="match status" value="1"/>
</dbReference>
<dbReference type="PANTHER" id="PTHR43800:SF1">
    <property type="entry name" value="PEPTIDYL-LYSINE N-ACETYLTRANSFERASE YJAB"/>
    <property type="match status" value="1"/>
</dbReference>